<dbReference type="OrthoDB" id="2788229at2759"/>
<dbReference type="AlphaFoldDB" id="A0A8K0UI14"/>
<proteinExistence type="predicted"/>
<dbReference type="Pfam" id="PF00566">
    <property type="entry name" value="RabGAP-TBC"/>
    <property type="match status" value="1"/>
</dbReference>
<evidence type="ECO:0000313" key="2">
    <source>
        <dbReference type="EMBL" id="KAH8091433.1"/>
    </source>
</evidence>
<feature type="domain" description="Rab-GAP TBC" evidence="1">
    <location>
        <begin position="413"/>
        <end position="603"/>
    </location>
</feature>
<dbReference type="InterPro" id="IPR050302">
    <property type="entry name" value="Rab_GAP_TBC_domain"/>
</dbReference>
<gene>
    <name evidence="2" type="ORF">BXZ70DRAFT_486715</name>
</gene>
<dbReference type="PANTHER" id="PTHR47219">
    <property type="entry name" value="RAB GTPASE-ACTIVATING PROTEIN 1-LIKE"/>
    <property type="match status" value="1"/>
</dbReference>
<keyword evidence="3" id="KW-1185">Reference proteome</keyword>
<sequence>MHTSDSAIGGFPVEIWDYIIDLIAADPSGWASGGYIPRCMLVCKTWVPRCRFHTSPFQKVTIRSAEELESYAVLLRTSPRRARSVQYLTIEPENVTNCRWVTLVPVRLPRLPDLYELRVSNIDFEQQDSCFSQLYSSFRCPKHIEGRCGGQWPRLTVSNLGSLKITTGLYCDNTRRASALGGRFKIRSQTMMKCKVEAALEELASFSHRDIHAPKLRKLYLSLARSDLIFREDDRRLWTNVVGWFRVHTLPFLRHVTVNLNNVTVSLCQGEWLPGLLTSLEDDLLKITMVEGESYAYVTRMLPFLASFRPRVVKLSLDPTLRFPTIAEGRSLDEVLSRFRTLVKCVFGADFARPREVSRCALETWHTLLPKCARKGLLERACDWDAFSCHFHNKLSASEDYRRLPLKEKVFVGFPPVLREDIWAELSATTIPPFWLTNAYHRLRNVALVEARNSATVQADAVVSEKTRHWVDEAVVFRVVAVYLTVTVDVKHSLPLLDVAGFMCMPRRLYFVQDEKTYFAEFYWLARTHLRPYLCDDSSLLEQHAAQIKTSLQSSEPELAKVLFEDLSIRPDTLCHAWLPRAFVNVLPDDGVTRVWDILFSDGVTVLLQTALAILVLCKPSLIAATSQSTAMEILLEPPKSLLPPLSENLLKVILSMKLVHDEVINNDNTRRCAEWKAVPLNGPASGSNHHHYTGRLQHDGVLESMRHPAWSGLTKERVRWIEDQYESIVKVAASNALERDPEAEQFLNHHSQVSLQRLLDLIRPYFSVVA</sequence>
<dbReference type="EMBL" id="JAEVFJ010000036">
    <property type="protein sequence ID" value="KAH8091433.1"/>
    <property type="molecule type" value="Genomic_DNA"/>
</dbReference>
<dbReference type="SUPFAM" id="SSF47923">
    <property type="entry name" value="Ypt/Rab-GAP domain of gyp1p"/>
    <property type="match status" value="1"/>
</dbReference>
<dbReference type="InterPro" id="IPR035969">
    <property type="entry name" value="Rab-GAP_TBC_sf"/>
</dbReference>
<dbReference type="InterPro" id="IPR000195">
    <property type="entry name" value="Rab-GAP-TBC_dom"/>
</dbReference>
<accession>A0A8K0UI14</accession>
<protein>
    <recommendedName>
        <fullName evidence="1">Rab-GAP TBC domain-containing protein</fullName>
    </recommendedName>
</protein>
<organism evidence="2 3">
    <name type="scientific">Cristinia sonorae</name>
    <dbReference type="NCBI Taxonomy" id="1940300"/>
    <lineage>
        <taxon>Eukaryota</taxon>
        <taxon>Fungi</taxon>
        <taxon>Dikarya</taxon>
        <taxon>Basidiomycota</taxon>
        <taxon>Agaricomycotina</taxon>
        <taxon>Agaricomycetes</taxon>
        <taxon>Agaricomycetidae</taxon>
        <taxon>Agaricales</taxon>
        <taxon>Pleurotineae</taxon>
        <taxon>Stephanosporaceae</taxon>
        <taxon>Cristinia</taxon>
    </lineage>
</organism>
<reference evidence="2" key="1">
    <citation type="journal article" date="2021" name="New Phytol.">
        <title>Evolutionary innovations through gain and loss of genes in the ectomycorrhizal Boletales.</title>
        <authorList>
            <person name="Wu G."/>
            <person name="Miyauchi S."/>
            <person name="Morin E."/>
            <person name="Kuo A."/>
            <person name="Drula E."/>
            <person name="Varga T."/>
            <person name="Kohler A."/>
            <person name="Feng B."/>
            <person name="Cao Y."/>
            <person name="Lipzen A."/>
            <person name="Daum C."/>
            <person name="Hundley H."/>
            <person name="Pangilinan J."/>
            <person name="Johnson J."/>
            <person name="Barry K."/>
            <person name="LaButti K."/>
            <person name="Ng V."/>
            <person name="Ahrendt S."/>
            <person name="Min B."/>
            <person name="Choi I.G."/>
            <person name="Park H."/>
            <person name="Plett J.M."/>
            <person name="Magnuson J."/>
            <person name="Spatafora J.W."/>
            <person name="Nagy L.G."/>
            <person name="Henrissat B."/>
            <person name="Grigoriev I.V."/>
            <person name="Yang Z.L."/>
            <person name="Xu J."/>
            <person name="Martin F.M."/>
        </authorList>
    </citation>
    <scope>NUCLEOTIDE SEQUENCE</scope>
    <source>
        <strain evidence="2">KKN 215</strain>
    </source>
</reference>
<comment type="caution">
    <text evidence="2">The sequence shown here is derived from an EMBL/GenBank/DDBJ whole genome shotgun (WGS) entry which is preliminary data.</text>
</comment>
<dbReference type="Proteomes" id="UP000813824">
    <property type="component" value="Unassembled WGS sequence"/>
</dbReference>
<dbReference type="GO" id="GO:0005096">
    <property type="term" value="F:GTPase activator activity"/>
    <property type="evidence" value="ECO:0007669"/>
    <property type="project" value="TreeGrafter"/>
</dbReference>
<evidence type="ECO:0000313" key="3">
    <source>
        <dbReference type="Proteomes" id="UP000813824"/>
    </source>
</evidence>
<name>A0A8K0UI14_9AGAR</name>
<dbReference type="GO" id="GO:0031267">
    <property type="term" value="F:small GTPase binding"/>
    <property type="evidence" value="ECO:0007669"/>
    <property type="project" value="TreeGrafter"/>
</dbReference>
<dbReference type="PANTHER" id="PTHR47219:SF9">
    <property type="entry name" value="GTPASE ACTIVATING PROTEIN AND CENTROSOME-ASSOCIATED, ISOFORM B"/>
    <property type="match status" value="1"/>
</dbReference>
<dbReference type="PROSITE" id="PS50086">
    <property type="entry name" value="TBC_RABGAP"/>
    <property type="match status" value="1"/>
</dbReference>
<dbReference type="Gene3D" id="1.10.472.80">
    <property type="entry name" value="Ypt/Rab-GAP domain of gyp1p, domain 3"/>
    <property type="match status" value="1"/>
</dbReference>
<evidence type="ECO:0000259" key="1">
    <source>
        <dbReference type="PROSITE" id="PS50086"/>
    </source>
</evidence>